<dbReference type="AlphaFoldDB" id="A0A6A6Q9K1"/>
<protein>
    <submittedName>
        <fullName evidence="1">Uncharacterized protein</fullName>
    </submittedName>
</protein>
<evidence type="ECO:0000313" key="2">
    <source>
        <dbReference type="Proteomes" id="UP000799750"/>
    </source>
</evidence>
<dbReference type="OrthoDB" id="1678912at2759"/>
<reference evidence="1" key="1">
    <citation type="journal article" date="2020" name="Stud. Mycol.">
        <title>101 Dothideomycetes genomes: a test case for predicting lifestyles and emergence of pathogens.</title>
        <authorList>
            <person name="Haridas S."/>
            <person name="Albert R."/>
            <person name="Binder M."/>
            <person name="Bloem J."/>
            <person name="Labutti K."/>
            <person name="Salamov A."/>
            <person name="Andreopoulos B."/>
            <person name="Baker S."/>
            <person name="Barry K."/>
            <person name="Bills G."/>
            <person name="Bluhm B."/>
            <person name="Cannon C."/>
            <person name="Castanera R."/>
            <person name="Culley D."/>
            <person name="Daum C."/>
            <person name="Ezra D."/>
            <person name="Gonzalez J."/>
            <person name="Henrissat B."/>
            <person name="Kuo A."/>
            <person name="Liang C."/>
            <person name="Lipzen A."/>
            <person name="Lutzoni F."/>
            <person name="Magnuson J."/>
            <person name="Mondo S."/>
            <person name="Nolan M."/>
            <person name="Ohm R."/>
            <person name="Pangilinan J."/>
            <person name="Park H.-J."/>
            <person name="Ramirez L."/>
            <person name="Alfaro M."/>
            <person name="Sun H."/>
            <person name="Tritt A."/>
            <person name="Yoshinaga Y."/>
            <person name="Zwiers L.-H."/>
            <person name="Turgeon B."/>
            <person name="Goodwin S."/>
            <person name="Spatafora J."/>
            <person name="Crous P."/>
            <person name="Grigoriev I."/>
        </authorList>
    </citation>
    <scope>NUCLEOTIDE SEQUENCE</scope>
    <source>
        <strain evidence="1">CBS 269.34</strain>
    </source>
</reference>
<accession>A0A6A6Q9K1</accession>
<name>A0A6A6Q9K1_9PEZI</name>
<keyword evidence="2" id="KW-1185">Reference proteome</keyword>
<organism evidence="1 2">
    <name type="scientific">Lophium mytilinum</name>
    <dbReference type="NCBI Taxonomy" id="390894"/>
    <lineage>
        <taxon>Eukaryota</taxon>
        <taxon>Fungi</taxon>
        <taxon>Dikarya</taxon>
        <taxon>Ascomycota</taxon>
        <taxon>Pezizomycotina</taxon>
        <taxon>Dothideomycetes</taxon>
        <taxon>Pleosporomycetidae</taxon>
        <taxon>Mytilinidiales</taxon>
        <taxon>Mytilinidiaceae</taxon>
        <taxon>Lophium</taxon>
    </lineage>
</organism>
<proteinExistence type="predicted"/>
<dbReference type="EMBL" id="MU004201">
    <property type="protein sequence ID" value="KAF2488771.1"/>
    <property type="molecule type" value="Genomic_DNA"/>
</dbReference>
<sequence>MVATIKAKTNGAASKFGFMDKPALNPKDFFNKTINNLPLDRLPYYYSPKLGTYSVTSLIHAGEKLRRRFKGNLPGINIPYCAQKDLKEKLKTLFELEKSNSFCFQFVRHLDVLLKPELLKEWDIDYTIIEQSAG</sequence>
<evidence type="ECO:0000313" key="1">
    <source>
        <dbReference type="EMBL" id="KAF2488771.1"/>
    </source>
</evidence>
<dbReference type="Proteomes" id="UP000799750">
    <property type="component" value="Unassembled WGS sequence"/>
</dbReference>
<gene>
    <name evidence="1" type="ORF">BU16DRAFT_545213</name>
</gene>